<feature type="domain" description="Peptidoglycan binding-like" evidence="2">
    <location>
        <begin position="290"/>
        <end position="326"/>
    </location>
</feature>
<comment type="caution">
    <text evidence="4">The sequence shown here is derived from an EMBL/GenBank/DDBJ whole genome shotgun (WGS) entry which is preliminary data.</text>
</comment>
<gene>
    <name evidence="4" type="ORF">KS419_04755</name>
</gene>
<dbReference type="InterPro" id="IPR002477">
    <property type="entry name" value="Peptidoglycan-bd-like"/>
</dbReference>
<dbReference type="Proteomes" id="UP000784880">
    <property type="component" value="Unassembled WGS sequence"/>
</dbReference>
<dbReference type="PANTHER" id="PTHR41533">
    <property type="entry name" value="L,D-TRANSPEPTIDASE HI_1667-RELATED"/>
    <property type="match status" value="1"/>
</dbReference>
<evidence type="ECO:0000259" key="3">
    <source>
        <dbReference type="Pfam" id="PF01520"/>
    </source>
</evidence>
<dbReference type="InterPro" id="IPR052905">
    <property type="entry name" value="LD-transpeptidase_YkuD-like"/>
</dbReference>
<dbReference type="PANTHER" id="PTHR41533:SF1">
    <property type="entry name" value="L,D-TRANSPEPTIDASE YCBB-RELATED"/>
    <property type="match status" value="1"/>
</dbReference>
<dbReference type="InterPro" id="IPR002508">
    <property type="entry name" value="MurNAc-LAA_cat"/>
</dbReference>
<dbReference type="Pfam" id="PF01471">
    <property type="entry name" value="PG_binding_1"/>
    <property type="match status" value="2"/>
</dbReference>
<accession>A0ABS6JBJ1</accession>
<dbReference type="EMBL" id="JAHQCS010000057">
    <property type="protein sequence ID" value="MBU9711046.1"/>
    <property type="molecule type" value="Genomic_DNA"/>
</dbReference>
<feature type="domain" description="Peptidoglycan binding-like" evidence="2">
    <location>
        <begin position="200"/>
        <end position="257"/>
    </location>
</feature>
<feature type="region of interest" description="Disordered" evidence="1">
    <location>
        <begin position="177"/>
        <end position="198"/>
    </location>
</feature>
<evidence type="ECO:0000256" key="1">
    <source>
        <dbReference type="SAM" id="MobiDB-lite"/>
    </source>
</evidence>
<protein>
    <submittedName>
        <fullName evidence="4">Peptidoglycan-binding protein</fullName>
    </submittedName>
</protein>
<keyword evidence="5" id="KW-1185">Reference proteome</keyword>
<sequence length="328" mass="36101">MSKKLVALGHGPDRNGGWDPGAGGNGTTEADWLRGPFLTSLKKYADSSIDFYEQNMFANRDAQRVNGYSEIIELHLDAPSTVGGGHIIIHSSKTPDAMDKRLGAMIDKHFGLRGGVMFSKRNNLLNLNVFNNRRIPYRLCELGFITSKANMDHFKANYDQVAKDLIEAILNKKVVDKPKQTNNKPKPAPSTGLIRKGDKGDNVRILQNKLLAAGERLPRFGADGRFGDETEDAVKAFQARRKIKVDGIVGPQTLAELAKVLPKYSRLLSNRSPMLQGNDVRAVQRVVGATADGFYGPISADAVKSYQRKNKLKVDGIVGPQTWSHMFG</sequence>
<reference evidence="4 5" key="1">
    <citation type="submission" date="2021-06" db="EMBL/GenBank/DDBJ databases">
        <title>Bacillus sp. RD4P76, an endophyte from a halophyte.</title>
        <authorList>
            <person name="Sun J.-Q."/>
        </authorList>
    </citation>
    <scope>NUCLEOTIDE SEQUENCE [LARGE SCALE GENOMIC DNA]</scope>
    <source>
        <strain evidence="4 5">CGMCC 1.15917</strain>
    </source>
</reference>
<feature type="domain" description="MurNAc-LAA" evidence="3">
    <location>
        <begin position="16"/>
        <end position="170"/>
    </location>
</feature>
<evidence type="ECO:0000313" key="4">
    <source>
        <dbReference type="EMBL" id="MBU9711046.1"/>
    </source>
</evidence>
<evidence type="ECO:0000313" key="5">
    <source>
        <dbReference type="Proteomes" id="UP000784880"/>
    </source>
</evidence>
<organism evidence="4 5">
    <name type="scientific">Evansella tamaricis</name>
    <dbReference type="NCBI Taxonomy" id="2069301"/>
    <lineage>
        <taxon>Bacteria</taxon>
        <taxon>Bacillati</taxon>
        <taxon>Bacillota</taxon>
        <taxon>Bacilli</taxon>
        <taxon>Bacillales</taxon>
        <taxon>Bacillaceae</taxon>
        <taxon>Evansella</taxon>
    </lineage>
</organism>
<evidence type="ECO:0000259" key="2">
    <source>
        <dbReference type="Pfam" id="PF01471"/>
    </source>
</evidence>
<dbReference type="RefSeq" id="WP_217064937.1">
    <property type="nucleotide sequence ID" value="NZ_JAHQCS010000057.1"/>
</dbReference>
<name>A0ABS6JBJ1_9BACI</name>
<proteinExistence type="predicted"/>
<dbReference type="Pfam" id="PF01520">
    <property type="entry name" value="Amidase_3"/>
    <property type="match status" value="1"/>
</dbReference>